<protein>
    <recommendedName>
        <fullName evidence="7">Membrane transport protein MMPL domain-containing protein</fullName>
    </recommendedName>
</protein>
<dbReference type="InterPro" id="IPR050545">
    <property type="entry name" value="Mycobact_MmpL"/>
</dbReference>
<evidence type="ECO:0000256" key="4">
    <source>
        <dbReference type="ARBA" id="ARBA00022989"/>
    </source>
</evidence>
<dbReference type="PANTHER" id="PTHR33406">
    <property type="entry name" value="MEMBRANE PROTEIN MJ1562-RELATED"/>
    <property type="match status" value="1"/>
</dbReference>
<feature type="transmembrane region" description="Helical" evidence="6">
    <location>
        <begin position="250"/>
        <end position="269"/>
    </location>
</feature>
<evidence type="ECO:0000313" key="8">
    <source>
        <dbReference type="EMBL" id="HAV92717.1"/>
    </source>
</evidence>
<dbReference type="PANTHER" id="PTHR33406:SF13">
    <property type="entry name" value="MEMBRANE PROTEIN YDFJ"/>
    <property type="match status" value="1"/>
</dbReference>
<sequence length="319" mass="36425">KFQMSRIVRDTTIVKVDIQDPVVLEEMKKMKDFLESKKDVHNPQSVVDIIEEMSDVMDEGKTIPDSKDKVSNLWFLLEEEEIMSQLVNPAKTEAIIQATITNMNTARTWKLLENIEEYIKEVNNSNVIFAQTLMPSIYQNLDNSIMLSQIQSIIIAVVLVFICLMFMMRSFIGGLIGLVPIGFALLIIFGFMGFSSIPLDVATVLVRSVPIGIGIDYSIHFFSRFRKEFKKAGTELEALDKTLETTCKAIFINVITVTMGFFSAHIIQFGSPAAIWYSGCYYYDSFRCWFNYFIATIILLTRSSFIGNFDRFINKAVNY</sequence>
<comment type="subcellular location">
    <subcellularLocation>
        <location evidence="1">Cell membrane</location>
        <topology evidence="1">Multi-pass membrane protein</topology>
    </subcellularLocation>
</comment>
<feature type="transmembrane region" description="Helical" evidence="6">
    <location>
        <begin position="289"/>
        <end position="309"/>
    </location>
</feature>
<dbReference type="Proteomes" id="UP000264062">
    <property type="component" value="Unassembled WGS sequence"/>
</dbReference>
<feature type="non-terminal residue" evidence="8">
    <location>
        <position position="1"/>
    </location>
</feature>
<feature type="transmembrane region" description="Helical" evidence="6">
    <location>
        <begin position="150"/>
        <end position="168"/>
    </location>
</feature>
<evidence type="ECO:0000256" key="5">
    <source>
        <dbReference type="ARBA" id="ARBA00023136"/>
    </source>
</evidence>
<accession>A0A350HB01</accession>
<keyword evidence="2" id="KW-1003">Cell membrane</keyword>
<dbReference type="AlphaFoldDB" id="A0A350HB01"/>
<keyword evidence="5 6" id="KW-0472">Membrane</keyword>
<evidence type="ECO:0000259" key="7">
    <source>
        <dbReference type="Pfam" id="PF03176"/>
    </source>
</evidence>
<evidence type="ECO:0000256" key="2">
    <source>
        <dbReference type="ARBA" id="ARBA00022475"/>
    </source>
</evidence>
<evidence type="ECO:0000256" key="3">
    <source>
        <dbReference type="ARBA" id="ARBA00022692"/>
    </source>
</evidence>
<gene>
    <name evidence="8" type="ORF">DCW38_06005</name>
</gene>
<dbReference type="Pfam" id="PF03176">
    <property type="entry name" value="MMPL"/>
    <property type="match status" value="1"/>
</dbReference>
<feature type="domain" description="Membrane transport protein MMPL" evidence="7">
    <location>
        <begin position="53"/>
        <end position="263"/>
    </location>
</feature>
<dbReference type="EMBL" id="DMZY01000180">
    <property type="protein sequence ID" value="HAV92717.1"/>
    <property type="molecule type" value="Genomic_DNA"/>
</dbReference>
<dbReference type="InterPro" id="IPR004869">
    <property type="entry name" value="MMPL_dom"/>
</dbReference>
<evidence type="ECO:0000256" key="1">
    <source>
        <dbReference type="ARBA" id="ARBA00004651"/>
    </source>
</evidence>
<comment type="caution">
    <text evidence="8">The sequence shown here is derived from an EMBL/GenBank/DDBJ whole genome shotgun (WGS) entry which is preliminary data.</text>
</comment>
<reference evidence="8 9" key="1">
    <citation type="journal article" date="2018" name="Nat. Biotechnol.">
        <title>A standardized bacterial taxonomy based on genome phylogeny substantially revises the tree of life.</title>
        <authorList>
            <person name="Parks D.H."/>
            <person name="Chuvochina M."/>
            <person name="Waite D.W."/>
            <person name="Rinke C."/>
            <person name="Skarshewski A."/>
            <person name="Chaumeil P.A."/>
            <person name="Hugenholtz P."/>
        </authorList>
    </citation>
    <scope>NUCLEOTIDE SEQUENCE [LARGE SCALE GENOMIC DNA]</scope>
    <source>
        <strain evidence="8">UBA9956</strain>
    </source>
</reference>
<feature type="transmembrane region" description="Helical" evidence="6">
    <location>
        <begin position="175"/>
        <end position="195"/>
    </location>
</feature>
<evidence type="ECO:0000313" key="9">
    <source>
        <dbReference type="Proteomes" id="UP000264062"/>
    </source>
</evidence>
<name>A0A350HB01_UNCW3</name>
<feature type="transmembrane region" description="Helical" evidence="6">
    <location>
        <begin position="201"/>
        <end position="222"/>
    </location>
</feature>
<dbReference type="Gene3D" id="1.20.1640.10">
    <property type="entry name" value="Multidrug efflux transporter AcrB transmembrane domain"/>
    <property type="match status" value="1"/>
</dbReference>
<keyword evidence="3 6" id="KW-0812">Transmembrane</keyword>
<keyword evidence="4 6" id="KW-1133">Transmembrane helix</keyword>
<dbReference type="GO" id="GO:0005886">
    <property type="term" value="C:plasma membrane"/>
    <property type="evidence" value="ECO:0007669"/>
    <property type="project" value="UniProtKB-SubCell"/>
</dbReference>
<proteinExistence type="predicted"/>
<dbReference type="SUPFAM" id="SSF82866">
    <property type="entry name" value="Multidrug efflux transporter AcrB transmembrane domain"/>
    <property type="match status" value="1"/>
</dbReference>
<evidence type="ECO:0000256" key="6">
    <source>
        <dbReference type="SAM" id="Phobius"/>
    </source>
</evidence>
<organism evidence="8 9">
    <name type="scientific">candidate division WOR-3 bacterium</name>
    <dbReference type="NCBI Taxonomy" id="2052148"/>
    <lineage>
        <taxon>Bacteria</taxon>
        <taxon>Bacteria division WOR-3</taxon>
    </lineage>
</organism>